<feature type="transmembrane region" description="Helical" evidence="1">
    <location>
        <begin position="6"/>
        <end position="24"/>
    </location>
</feature>
<dbReference type="AlphaFoldDB" id="A0A420FJP0"/>
<dbReference type="RefSeq" id="WP_075991365.1">
    <property type="nucleotide sequence ID" value="NZ_CP080574.1"/>
</dbReference>
<feature type="transmembrane region" description="Helical" evidence="1">
    <location>
        <begin position="67"/>
        <end position="88"/>
    </location>
</feature>
<keyword evidence="1" id="KW-0472">Membrane</keyword>
<reference evidence="2 3" key="1">
    <citation type="submission" date="2016-07" db="EMBL/GenBank/DDBJ databases">
        <title>Genome analysis of Sphingobacterium siyangense T12B17.</title>
        <authorList>
            <person name="Xu D."/>
            <person name="Su Y."/>
            <person name="Zheng S."/>
        </authorList>
    </citation>
    <scope>NUCLEOTIDE SEQUENCE [LARGE SCALE GENOMIC DNA]</scope>
    <source>
        <strain evidence="2 3">T12B17</strain>
    </source>
</reference>
<protein>
    <submittedName>
        <fullName evidence="2">Uncharacterized protein</fullName>
    </submittedName>
</protein>
<organism evidence="2 3">
    <name type="scientific">Sphingobacterium siyangense</name>
    <dbReference type="NCBI Taxonomy" id="459529"/>
    <lineage>
        <taxon>Bacteria</taxon>
        <taxon>Pseudomonadati</taxon>
        <taxon>Bacteroidota</taxon>
        <taxon>Sphingobacteriia</taxon>
        <taxon>Sphingobacteriales</taxon>
        <taxon>Sphingobacteriaceae</taxon>
        <taxon>Sphingobacterium</taxon>
    </lineage>
</organism>
<comment type="caution">
    <text evidence="2">The sequence shown here is derived from an EMBL/GenBank/DDBJ whole genome shotgun (WGS) entry which is preliminary data.</text>
</comment>
<name>A0A420FJP0_9SPHI</name>
<accession>A0A420FJP0</accession>
<evidence type="ECO:0000313" key="3">
    <source>
        <dbReference type="Proteomes" id="UP000286402"/>
    </source>
</evidence>
<evidence type="ECO:0000313" key="2">
    <source>
        <dbReference type="EMBL" id="RKF33146.1"/>
    </source>
</evidence>
<gene>
    <name evidence="2" type="ORF">BCY89_13000</name>
</gene>
<sequence>MNFIDFSIAVLLANAMPHFIFGITKVRFLGLFGYTATANICYALCQCIVGIGLFHHKYGLDKLFSNGFALGSTLVLILYFIFGSLLLVKFQKK</sequence>
<keyword evidence="3" id="KW-1185">Reference proteome</keyword>
<dbReference type="EMBL" id="MCAQ01000026">
    <property type="protein sequence ID" value="RKF33146.1"/>
    <property type="molecule type" value="Genomic_DNA"/>
</dbReference>
<dbReference type="GeneID" id="88829545"/>
<keyword evidence="1" id="KW-1133">Transmembrane helix</keyword>
<feature type="transmembrane region" description="Helical" evidence="1">
    <location>
        <begin position="31"/>
        <end position="55"/>
    </location>
</feature>
<dbReference type="Proteomes" id="UP000286402">
    <property type="component" value="Unassembled WGS sequence"/>
</dbReference>
<proteinExistence type="predicted"/>
<keyword evidence="1" id="KW-0812">Transmembrane</keyword>
<evidence type="ECO:0000256" key="1">
    <source>
        <dbReference type="SAM" id="Phobius"/>
    </source>
</evidence>